<feature type="coiled-coil region" evidence="1">
    <location>
        <begin position="1739"/>
        <end position="1797"/>
    </location>
</feature>
<gene>
    <name evidence="5" type="ORF">DIU31_031780</name>
    <name evidence="6" type="ORF">J3L21_29240</name>
</gene>
<dbReference type="PANTHER" id="PTHR41313:SF1">
    <property type="entry name" value="DNA METHYLASE ADENINE-SPECIFIC DOMAIN-CONTAINING PROTEIN"/>
    <property type="match status" value="1"/>
</dbReference>
<proteinExistence type="predicted"/>
<feature type="domain" description="Helicase C-terminal" evidence="4">
    <location>
        <begin position="1371"/>
        <end position="1539"/>
    </location>
</feature>
<dbReference type="RefSeq" id="WP_112653889.1">
    <property type="nucleotide sequence ID" value="NZ_CP043451.1"/>
</dbReference>
<reference evidence="5 7" key="1">
    <citation type="submission" date="2019-08" db="EMBL/GenBank/DDBJ databases">
        <title>Comparative genome analysis confer to the adaptation heavy metal polluted environment.</title>
        <authorList>
            <person name="Li Y."/>
        </authorList>
    </citation>
    <scope>NUCLEOTIDE SEQUENCE [LARGE SCALE GENOMIC DNA]</scope>
    <source>
        <strain evidence="5 7">P2</strain>
    </source>
</reference>
<evidence type="ECO:0000256" key="1">
    <source>
        <dbReference type="SAM" id="Coils"/>
    </source>
</evidence>
<sequence>MAYNAREKLAANIAALRIVLDWDGKRRLNSDELDSLKAYSGFGGLKAVLYPDAEREEWVKMKASEADLRLYPQVMELHALLKDKLSSYGYKRAFDDLQDSSLTAYYTPDLVPRAIYTALGDRGLFPKRVYEPSAGAGIFITEAVRLLPELQNITAVEKDSLTGKLLSAICSTLSVPSDVQIKGFEETAADEKGQFDLIASNIPFGNISVFDKAFQNNSITDRIHNYFFAKGLDKIGHGGLLAFLTTDAFLNTPGNVMARKYLFTQADFVSLLILPDNLMKDNANVEAPSHLLLVQKNDHKDSFTEAEELLLSTVEQTGENGNYLLNAYVHRHHELIMADEIAEGTNQYGKPARVVWHNGDMEALFPAMVEQLANDLDARFDKIRFETLQQQLGFEKGELLHRNEAVKTETKKFTFLDVPIPKETKVVAQLGLFDTAPQPVGKAQAYLSDTDEATVVPSSARIISTIRTTDRPEHDTVVLLTARSKATGRYVYKQYSNAAEVKLSAKWLSGNALSDELKVLSAKLKGFGYNYVYEGDRSLEPAFGLVAEKPRGFRNLKPFYVKDTLVIHGDKAGLIGPPGETEAEFFPFEDQHQRAFYKAYVAVRDAYVDLFDTEMQSLTEQPGLRATLNGHYQSFTETYGELNKTLNRSRILNDPPFGFTILYSLEKQQEGRIVRSDILNGPVFPRQEALKTDDPADALARCLNDKGKVDLPYISEMTGLPEGELVAALEKHIYLNPKGMAWETSDHYLSGNVVQKLAEAEAVATELPDDLQVARSLAAITRVQPEPIPFELLDFNLGERWIPADYYQRFATSLFGLKTQVAYFPSMDMFKVGYSGGNAVTDGEFSVTPRSGQKMKGHTLLEYALENTSPFFTYKTKRNGEEVKVPDNEATQAAHQKIETIRERFLVWLQALPDHEKSALEKKYNDTYNCYVLREYDGSHLTFPGLDLQALRIPALYDSQKNAAWRIIQNRGALIDHEVGLGKTLTMIIAAMEMKRLGIVFKPSILGLKANAVQVADTFRRAYPAARVLAPGENDFTPGKRQQLFRQIANNQWDCVVMTHDQFGKIPQAPEIVREITQIELNNVELDLDTARELGGEITRKMLKGLQIQQRNLQAKLDAAVYAIENNQDTGITFETMGIDHLFVDESHKFKNLTFTTRHNKVAGLGNPQGSQRALNMLFAVRSLQQKFDQDLAVTFLSGTPISNSLTEMYLIFKYLRPRELERQQISNFDAWAAVYARKTVDFEFSVTNEIIQKERFRHFIKVPELALFYNEITDYKTAEQIQQDRPQIEERLINLKPTPDQVDFIQRLMAFAKTGDATLIGRAPLTEEEDNARMLIATNYAKKMSADMRLIDAEKYGDHPDNKVNTCARLINEYYHKSQEWRGTQLVFCDIGTPKKDQFDIYNALKDKLVQDFNIPAHEISFIHDWPEKKRPEMFRLMNEGHIRAMFGSTDMLGTGNNIQNRVVAMWDLDLPWRPADLNQRGGRGARPGNWVAKQHFNNRVYRGILATEQSLDTYKFNLLKNKQTFISQIKNSQLSVRSIDEGALDEQGGMNFAEYIAILSGDTSLLDKTRIDKKIAVLEGSKSTHFKEVSKARYRIETIDRDTEKTRGTLEKLAGDEKSYQGQLTHDAEGTKHNPIQLFELQAADPEVIGRHIIDLYQNWKPAKGESEDKQIGTLYGFELYVRQQREGIERNGIMEYSYHNSLYAESPASGIKYLYNSGHPNIDNAKLAARYYISAIDRVTSLREKYQKDLKIADEEKAVLIKIMGRTFDKEEELAELKAESARLQEQIAGTIRDNQMKIVDIDADEVEDIDEDNVLSLNNDEAKEEEEEEKPQLRKFGGR</sequence>
<feature type="domain" description="Helicase ATP-binding" evidence="3">
    <location>
        <begin position="964"/>
        <end position="1219"/>
    </location>
</feature>
<dbReference type="SMART" id="SM00490">
    <property type="entry name" value="HELICc"/>
    <property type="match status" value="1"/>
</dbReference>
<feature type="region of interest" description="Disordered" evidence="2">
    <location>
        <begin position="1814"/>
        <end position="1843"/>
    </location>
</feature>
<evidence type="ECO:0000313" key="6">
    <source>
        <dbReference type="EMBL" id="QTE49570.1"/>
    </source>
</evidence>
<dbReference type="SUPFAM" id="SSF52540">
    <property type="entry name" value="P-loop containing nucleoside triphosphate hydrolases"/>
    <property type="match status" value="2"/>
</dbReference>
<dbReference type="EMBL" id="CP071880">
    <property type="protein sequence ID" value="QTE49570.1"/>
    <property type="molecule type" value="Genomic_DNA"/>
</dbReference>
<dbReference type="PROSITE" id="PS51192">
    <property type="entry name" value="HELICASE_ATP_BIND_1"/>
    <property type="match status" value="1"/>
</dbReference>
<reference evidence="6 8" key="2">
    <citation type="submission" date="2021-03" db="EMBL/GenBank/DDBJ databases">
        <title>Mucilaginibacter strains isolated from gold and copper mining confer multi heavy-metal resistance.</title>
        <authorList>
            <person name="Li Y."/>
        </authorList>
    </citation>
    <scope>NUCLEOTIDE SEQUENCE [LARGE SCALE GENOMIC DNA]</scope>
    <source>
        <strain evidence="6 8">P2-4</strain>
    </source>
</reference>
<dbReference type="Pfam" id="PF00271">
    <property type="entry name" value="Helicase_C"/>
    <property type="match status" value="1"/>
</dbReference>
<dbReference type="EMBL" id="CP043451">
    <property type="protein sequence ID" value="QEM07861.1"/>
    <property type="molecule type" value="Genomic_DNA"/>
</dbReference>
<evidence type="ECO:0000313" key="5">
    <source>
        <dbReference type="EMBL" id="QEM07861.1"/>
    </source>
</evidence>
<dbReference type="InterPro" id="IPR029063">
    <property type="entry name" value="SAM-dependent_MTases_sf"/>
</dbReference>
<evidence type="ECO:0000313" key="8">
    <source>
        <dbReference type="Proteomes" id="UP000663940"/>
    </source>
</evidence>
<dbReference type="PANTHER" id="PTHR41313">
    <property type="entry name" value="ADENINE-SPECIFIC METHYLTRANSFERASE"/>
    <property type="match status" value="1"/>
</dbReference>
<dbReference type="InterPro" id="IPR014001">
    <property type="entry name" value="Helicase_ATP-bd"/>
</dbReference>
<dbReference type="GO" id="GO:0032259">
    <property type="term" value="P:methylation"/>
    <property type="evidence" value="ECO:0007669"/>
    <property type="project" value="UniProtKB-KW"/>
</dbReference>
<keyword evidence="5" id="KW-0489">Methyltransferase</keyword>
<dbReference type="GO" id="GO:0008168">
    <property type="term" value="F:methyltransferase activity"/>
    <property type="evidence" value="ECO:0007669"/>
    <property type="project" value="UniProtKB-KW"/>
</dbReference>
<keyword evidence="5" id="KW-0808">Transferase</keyword>
<dbReference type="InterPro" id="IPR052933">
    <property type="entry name" value="DNA_Protect_Modify"/>
</dbReference>
<evidence type="ECO:0000259" key="4">
    <source>
        <dbReference type="PROSITE" id="PS51194"/>
    </source>
</evidence>
<keyword evidence="8" id="KW-1185">Reference proteome</keyword>
<protein>
    <submittedName>
        <fullName evidence="5">DNA methylase</fullName>
    </submittedName>
</protein>
<dbReference type="PROSITE" id="PS51194">
    <property type="entry name" value="HELICASE_CTER"/>
    <property type="match status" value="1"/>
</dbReference>
<organism evidence="5 7">
    <name type="scientific">Mucilaginibacter rubeus</name>
    <dbReference type="NCBI Taxonomy" id="2027860"/>
    <lineage>
        <taxon>Bacteria</taxon>
        <taxon>Pseudomonadati</taxon>
        <taxon>Bacteroidota</taxon>
        <taxon>Sphingobacteriia</taxon>
        <taxon>Sphingobacteriales</taxon>
        <taxon>Sphingobacteriaceae</taxon>
        <taxon>Mucilaginibacter</taxon>
    </lineage>
</organism>
<dbReference type="InterPro" id="IPR027417">
    <property type="entry name" value="P-loop_NTPase"/>
</dbReference>
<name>A0AAE6JM42_9SPHI</name>
<evidence type="ECO:0000313" key="7">
    <source>
        <dbReference type="Proteomes" id="UP000250557"/>
    </source>
</evidence>
<accession>A0AAE6JM42</accession>
<dbReference type="SUPFAM" id="SSF53335">
    <property type="entry name" value="S-adenosyl-L-methionine-dependent methyltransferases"/>
    <property type="match status" value="1"/>
</dbReference>
<evidence type="ECO:0000256" key="2">
    <source>
        <dbReference type="SAM" id="MobiDB-lite"/>
    </source>
</evidence>
<dbReference type="SMART" id="SM00487">
    <property type="entry name" value="DEXDc"/>
    <property type="match status" value="1"/>
</dbReference>
<dbReference type="Gene3D" id="3.40.50.150">
    <property type="entry name" value="Vaccinia Virus protein VP39"/>
    <property type="match status" value="1"/>
</dbReference>
<dbReference type="PRINTS" id="PR00507">
    <property type="entry name" value="N12N6MTFRASE"/>
</dbReference>
<dbReference type="InterPro" id="IPR001650">
    <property type="entry name" value="Helicase_C-like"/>
</dbReference>
<evidence type="ECO:0000259" key="3">
    <source>
        <dbReference type="PROSITE" id="PS51192"/>
    </source>
</evidence>
<dbReference type="Proteomes" id="UP000663940">
    <property type="component" value="Chromosome"/>
</dbReference>
<keyword evidence="1" id="KW-0175">Coiled coil</keyword>
<dbReference type="Proteomes" id="UP000250557">
    <property type="component" value="Chromosome"/>
</dbReference>
<dbReference type="Gene3D" id="3.40.50.300">
    <property type="entry name" value="P-loop containing nucleotide triphosphate hydrolases"/>
    <property type="match status" value="2"/>
</dbReference>